<accession>A0ABQ9XFF4</accession>
<evidence type="ECO:0000256" key="1">
    <source>
        <dbReference type="SAM" id="MobiDB-lite"/>
    </source>
</evidence>
<feature type="compositionally biased region" description="Polar residues" evidence="1">
    <location>
        <begin position="1271"/>
        <end position="1282"/>
    </location>
</feature>
<feature type="region of interest" description="Disordered" evidence="1">
    <location>
        <begin position="1261"/>
        <end position="1283"/>
    </location>
</feature>
<sequence>MWSLPSLWTRFGEMTDVTIEVEGDVEQVKSMVFDKNVQLNGGGHTLTINEKETARSTESGLFGVRKEAEVNSMKVEIEALTSGSLFECSSSSSLTLIHSSITPLVASIAGCLVCVKEGASLVVTNTSFSSVSSTHSLAGVIVAKIKEGYSFKLDNVTFSSCSCSGRSRCVWMELVNTTSSPSFDYSMTDLKFEESSARTQNTAESTSGIDVYLFGSGLDSIIKSDLWEGSWAKSKERSLWAEDSKSGVNSSILPYIVDIENTVEVDETGWLFSKCGHFLLYCDTLGTGLSRMKSANLGSMTIITSAPLSSRLEAKGVFSIVGKTSTSTLSLLEDGQIDVVRDGLLESHLTLNIFSLVFSSTRPSTSFITSTACSLSLLACSLSSASGSVLNVLLIEVLGGSLDMNGVTSSLIKTTTSLFSTSSSVVIDSCSFEHVSRSSDGPSILVATLSATSPVSMKNTKMVGSVSNGKTQWVLLKGGHAESETEESWTGTFNASCALSGVMIERDASTLPFDSKFNPYSLLYCFHPRTAGEIVVETTSSSADHPLCGNVKLPCRTVDAGYGLTLERCVKIAGNGELGSRMEFDGFDVAVRSLRHSGSLLVVGKGQIVNGEANGLDSLTVSELVVNVDGSTLTSDEGVFENRGGILVLSKVNVSSSSEIGSLVVKLSGGKLTLTNSNFTSLSSSCALISLSSFESAELEHVSVSNWKGSTFLTASNGKSSITMQNCVFDGVLENSESNGEDLCSWSGGMVRLENTSSSLMWTSFTQIETGALVVDGGSVSLHSSAFEDNSAGNWSFPSFHRNIGCRNGGKVSIQSLSGGDGTKDRPSAWISSDCSVSGQLIDVDAPLFIPTLADENCSSTKDSKTSTFEISVEGTQLIPCGLLLEIFSKDNESESTEIDLSSAPTTFWNETHLNLTISQKTDLSMLTEANEWRGRLKYGNGCVTSNSFVVKELAGKDNQSELKKAMKIFIPIIIAVVVALAVVLLIVIILCCRRKNKKAQKDIHQSDIQELDQVDIKVEEYDENNLDGSMNMIKANSALTFTDHRTDSSDAVGTDAYDAAGLFSTETDLRAKGELMTVMKCGQEKVEETTVEIRDTLYSRLHRPNLTLNPAPLNKPQLKQMITEAMNDIARTRPTAEILRKLTSHWILFDVNGDVLFRLEQMNKEKGKEELRMEGVVGGEAEVEGATQKQVVVGEKGEVRHNDEQRWVPPEEADGKEIVDTTHGTVFRLGLVLWEIETGLVPFGEIDGINAQRQLGSGFIRDPYHGNEGSGRQSNVDSNQIESKKNKEIDRAVIVESAVTVSTDSAPSSIVMFCDSSYLAVQLDGLGVVIKDGLITISPRVSGEVSECGEKDECCSSVSVGLKTGLNQKQVDEKIILSIVHSSAWVHCVWWF</sequence>
<organism evidence="3 4">
    <name type="scientific">Blattamonas nauphoetae</name>
    <dbReference type="NCBI Taxonomy" id="2049346"/>
    <lineage>
        <taxon>Eukaryota</taxon>
        <taxon>Metamonada</taxon>
        <taxon>Preaxostyla</taxon>
        <taxon>Oxymonadida</taxon>
        <taxon>Blattamonas</taxon>
    </lineage>
</organism>
<feature type="transmembrane region" description="Helical" evidence="2">
    <location>
        <begin position="969"/>
        <end position="992"/>
    </location>
</feature>
<comment type="caution">
    <text evidence="3">The sequence shown here is derived from an EMBL/GenBank/DDBJ whole genome shotgun (WGS) entry which is preliminary data.</text>
</comment>
<evidence type="ECO:0000313" key="4">
    <source>
        <dbReference type="Proteomes" id="UP001281761"/>
    </source>
</evidence>
<gene>
    <name evidence="3" type="ORF">BLNAU_13818</name>
</gene>
<protein>
    <submittedName>
        <fullName evidence="3">Uncharacterized protein</fullName>
    </submittedName>
</protein>
<dbReference type="Proteomes" id="UP001281761">
    <property type="component" value="Unassembled WGS sequence"/>
</dbReference>
<evidence type="ECO:0000313" key="3">
    <source>
        <dbReference type="EMBL" id="KAK2951202.1"/>
    </source>
</evidence>
<keyword evidence="2" id="KW-1133">Transmembrane helix</keyword>
<dbReference type="EMBL" id="JARBJD010000122">
    <property type="protein sequence ID" value="KAK2951202.1"/>
    <property type="molecule type" value="Genomic_DNA"/>
</dbReference>
<reference evidence="3 4" key="1">
    <citation type="journal article" date="2022" name="bioRxiv">
        <title>Genomics of Preaxostyla Flagellates Illuminates Evolutionary Transitions and the Path Towards Mitochondrial Loss.</title>
        <authorList>
            <person name="Novak L.V.F."/>
            <person name="Treitli S.C."/>
            <person name="Pyrih J."/>
            <person name="Halakuc P."/>
            <person name="Pipaliya S.V."/>
            <person name="Vacek V."/>
            <person name="Brzon O."/>
            <person name="Soukal P."/>
            <person name="Eme L."/>
            <person name="Dacks J.B."/>
            <person name="Karnkowska A."/>
            <person name="Elias M."/>
            <person name="Hampl V."/>
        </authorList>
    </citation>
    <scope>NUCLEOTIDE SEQUENCE [LARGE SCALE GENOMIC DNA]</scope>
    <source>
        <strain evidence="3">NAU3</strain>
        <tissue evidence="3">Gut</tissue>
    </source>
</reference>
<proteinExistence type="predicted"/>
<name>A0ABQ9XFF4_9EUKA</name>
<keyword evidence="2" id="KW-0812">Transmembrane</keyword>
<evidence type="ECO:0000256" key="2">
    <source>
        <dbReference type="SAM" id="Phobius"/>
    </source>
</evidence>
<keyword evidence="2" id="KW-0472">Membrane</keyword>
<keyword evidence="4" id="KW-1185">Reference proteome</keyword>